<dbReference type="CDD" id="cd22931">
    <property type="entry name" value="HFD_TAF6"/>
    <property type="match status" value="1"/>
</dbReference>
<dbReference type="GO" id="GO:0051123">
    <property type="term" value="P:RNA polymerase II preinitiation complex assembly"/>
    <property type="evidence" value="ECO:0007669"/>
    <property type="project" value="TreeGrafter"/>
</dbReference>
<evidence type="ECO:0000259" key="9">
    <source>
        <dbReference type="SMART" id="SM00803"/>
    </source>
</evidence>
<dbReference type="GO" id="GO:0000124">
    <property type="term" value="C:SAGA complex"/>
    <property type="evidence" value="ECO:0007669"/>
    <property type="project" value="InterPro"/>
</dbReference>
<dbReference type="PANTHER" id="PTHR10221:SF9">
    <property type="entry name" value="TRANSCRIPTION INITIATION FACTOR TFIID SUBUNIT 6"/>
    <property type="match status" value="1"/>
</dbReference>
<dbReference type="GO" id="GO:0046982">
    <property type="term" value="F:protein heterodimerization activity"/>
    <property type="evidence" value="ECO:0007669"/>
    <property type="project" value="InterPro"/>
</dbReference>
<dbReference type="GO" id="GO:0006325">
    <property type="term" value="P:chromatin organization"/>
    <property type="evidence" value="ECO:0007669"/>
    <property type="project" value="UniProtKB-ARBA"/>
</dbReference>
<dbReference type="InterPro" id="IPR046344">
    <property type="entry name" value="TAF6_C_sf"/>
</dbReference>
<dbReference type="GO" id="GO:0016251">
    <property type="term" value="F:RNA polymerase II general transcription initiation factor activity"/>
    <property type="evidence" value="ECO:0007669"/>
    <property type="project" value="InterPro"/>
</dbReference>
<keyword evidence="3" id="KW-0805">Transcription regulation</keyword>
<dbReference type="Gene3D" id="1.25.40.770">
    <property type="entry name" value="TAF6, C-terminal HEAT repeat domain"/>
    <property type="match status" value="1"/>
</dbReference>
<dbReference type="SUPFAM" id="SSF47113">
    <property type="entry name" value="Histone-fold"/>
    <property type="match status" value="1"/>
</dbReference>
<gene>
    <name evidence="10" type="ORF">JVT61DRAFT_933</name>
</gene>
<feature type="region of interest" description="Disordered" evidence="8">
    <location>
        <begin position="154"/>
        <end position="200"/>
    </location>
</feature>
<keyword evidence="11" id="KW-1185">Reference proteome</keyword>
<evidence type="ECO:0000256" key="2">
    <source>
        <dbReference type="ARBA" id="ARBA00007688"/>
    </source>
</evidence>
<dbReference type="GO" id="GO:0003713">
    <property type="term" value="F:transcription coactivator activity"/>
    <property type="evidence" value="ECO:0007669"/>
    <property type="project" value="TreeGrafter"/>
</dbReference>
<dbReference type="Gene3D" id="1.10.20.10">
    <property type="entry name" value="Histone, subunit A"/>
    <property type="match status" value="1"/>
</dbReference>
<dbReference type="PANTHER" id="PTHR10221">
    <property type="entry name" value="TRANSCRIPTION INITIATION FACTOR TFIID SUBUNIT 6"/>
    <property type="match status" value="1"/>
</dbReference>
<evidence type="ECO:0000256" key="6">
    <source>
        <dbReference type="ARBA" id="ARBA00076308"/>
    </source>
</evidence>
<proteinExistence type="inferred from homology"/>
<dbReference type="InterPro" id="IPR009072">
    <property type="entry name" value="Histone-fold"/>
</dbReference>
<dbReference type="OrthoDB" id="361039at2759"/>
<dbReference type="InterPro" id="IPR004823">
    <property type="entry name" value="TAF_TATA-bd_Histone-like_dom"/>
</dbReference>
<feature type="domain" description="TATA box binding protein associated factor (TAF) histone-like fold" evidence="9">
    <location>
        <begin position="17"/>
        <end position="84"/>
    </location>
</feature>
<evidence type="ECO:0000256" key="7">
    <source>
        <dbReference type="ARBA" id="ARBA00093655"/>
    </source>
</evidence>
<comment type="similarity">
    <text evidence="2">Belongs to the TAF6 family.</text>
</comment>
<sequence length="512" mass="54796">MSKPGPKSKLTQTHHAGVYKADSVKDVAESLGITNLADAVASSLASDTEYRIHQVIEEAARYMRHARRTVLTTIDIDLALQTLNMEPLYGHTPHAPSTFRRALPFPHLASAGPVYFVEDEEIDFDKILREEKITVPRGVNWTAHWLAVEGVQPLVPENPPAVPREEPTPAGAESKPPQPGAAVSAPGRQLPQATPQNQQNQLVKQVLSKELQLYYTRLTSSLLPPSSSVSDTAKRTAALASLRADAGLQALLPYLVRWVGEGVVSALREGSEGEMEGKTLEVLLDVVGAILENPTLFIEPYLHQILPAILSTLLHSNLPRTHATHLRTAASQTLGRLLTQHSTTYPSLSPRIMKTLLVALLGGGGSGPTPASTSVIINGFESLAIAQGMSSTEPRGTPKPLGTREGAIRGLVGIGKEAVRKGVLEGGGARAVGEECAASGGEGVDGVVDAVMIALRTLSPVSDMPEAFDRTREEDMKLIAQLNEMLGEFFTEKIVGRGDRAWTTGIVQSVHS</sequence>
<evidence type="ECO:0000256" key="1">
    <source>
        <dbReference type="ARBA" id="ARBA00004123"/>
    </source>
</evidence>
<reference evidence="10" key="1">
    <citation type="submission" date="2021-03" db="EMBL/GenBank/DDBJ databases">
        <title>Evolutionary innovations through gain and loss of genes in the ectomycorrhizal Boletales.</title>
        <authorList>
            <person name="Wu G."/>
            <person name="Miyauchi S."/>
            <person name="Morin E."/>
            <person name="Yang Z.-L."/>
            <person name="Xu J."/>
            <person name="Martin F.M."/>
        </authorList>
    </citation>
    <scope>NUCLEOTIDE SEQUENCE</scope>
    <source>
        <strain evidence="10">BR01</strain>
    </source>
</reference>
<dbReference type="AlphaFoldDB" id="A0A8I2YTU8"/>
<dbReference type="InterPro" id="IPR016024">
    <property type="entry name" value="ARM-type_fold"/>
</dbReference>
<comment type="subcellular location">
    <subcellularLocation>
        <location evidence="1">Nucleus</location>
    </subcellularLocation>
</comment>
<keyword evidence="4" id="KW-0804">Transcription</keyword>
<dbReference type="Proteomes" id="UP000683000">
    <property type="component" value="Unassembled WGS sequence"/>
</dbReference>
<dbReference type="InterPro" id="IPR037796">
    <property type="entry name" value="TAF6"/>
</dbReference>
<evidence type="ECO:0000256" key="8">
    <source>
        <dbReference type="SAM" id="MobiDB-lite"/>
    </source>
</evidence>
<evidence type="ECO:0000313" key="11">
    <source>
        <dbReference type="Proteomes" id="UP000683000"/>
    </source>
</evidence>
<organism evidence="10 11">
    <name type="scientific">Boletus reticuloceps</name>
    <dbReference type="NCBI Taxonomy" id="495285"/>
    <lineage>
        <taxon>Eukaryota</taxon>
        <taxon>Fungi</taxon>
        <taxon>Dikarya</taxon>
        <taxon>Basidiomycota</taxon>
        <taxon>Agaricomycotina</taxon>
        <taxon>Agaricomycetes</taxon>
        <taxon>Agaricomycetidae</taxon>
        <taxon>Boletales</taxon>
        <taxon>Boletineae</taxon>
        <taxon>Boletaceae</taxon>
        <taxon>Boletoideae</taxon>
        <taxon>Boletus</taxon>
    </lineage>
</organism>
<dbReference type="Pfam" id="PF07571">
    <property type="entry name" value="TAF6_C"/>
    <property type="match status" value="1"/>
</dbReference>
<evidence type="ECO:0000256" key="4">
    <source>
        <dbReference type="ARBA" id="ARBA00023163"/>
    </source>
</evidence>
<dbReference type="FunFam" id="1.10.20.10:FF:000033">
    <property type="entry name" value="Transcription initiation factor TFIID complex subunit"/>
    <property type="match status" value="1"/>
</dbReference>
<dbReference type="Pfam" id="PF02969">
    <property type="entry name" value="TAF"/>
    <property type="match status" value="1"/>
</dbReference>
<dbReference type="SMART" id="SM00803">
    <property type="entry name" value="TAF"/>
    <property type="match status" value="1"/>
</dbReference>
<evidence type="ECO:0000313" key="10">
    <source>
        <dbReference type="EMBL" id="KAG6376903.1"/>
    </source>
</evidence>
<protein>
    <recommendedName>
        <fullName evidence="6">TBP-associated factor 6</fullName>
    </recommendedName>
    <alternativeName>
        <fullName evidence="7">Transcription initiation factor TFIID subunit 6</fullName>
    </alternativeName>
</protein>
<evidence type="ECO:0000256" key="5">
    <source>
        <dbReference type="ARBA" id="ARBA00023242"/>
    </source>
</evidence>
<dbReference type="InterPro" id="IPR011442">
    <property type="entry name" value="TAF6_C"/>
</dbReference>
<evidence type="ECO:0000256" key="3">
    <source>
        <dbReference type="ARBA" id="ARBA00023015"/>
    </source>
</evidence>
<dbReference type="GO" id="GO:0005669">
    <property type="term" value="C:transcription factor TFIID complex"/>
    <property type="evidence" value="ECO:0007669"/>
    <property type="project" value="InterPro"/>
</dbReference>
<dbReference type="CDD" id="cd08050">
    <property type="entry name" value="TAF6C"/>
    <property type="match status" value="1"/>
</dbReference>
<dbReference type="EMBL" id="JAGFBS010000010">
    <property type="protein sequence ID" value="KAG6376903.1"/>
    <property type="molecule type" value="Genomic_DNA"/>
</dbReference>
<comment type="caution">
    <text evidence="10">The sequence shown here is derived from an EMBL/GenBank/DDBJ whole genome shotgun (WGS) entry which is preliminary data.</text>
</comment>
<keyword evidence="5" id="KW-0539">Nucleus</keyword>
<dbReference type="SUPFAM" id="SSF48371">
    <property type="entry name" value="ARM repeat"/>
    <property type="match status" value="1"/>
</dbReference>
<name>A0A8I2YTU8_9AGAM</name>
<dbReference type="GO" id="GO:0046695">
    <property type="term" value="C:SLIK (SAGA-like) complex"/>
    <property type="evidence" value="ECO:0007669"/>
    <property type="project" value="InterPro"/>
</dbReference>
<accession>A0A8I2YTU8</accession>